<dbReference type="Gene3D" id="1.20.120.560">
    <property type="entry name" value="alix/aip1 in complex with the ypdl late domain"/>
    <property type="match status" value="1"/>
</dbReference>
<feature type="domain" description="ALIX V-shaped" evidence="1">
    <location>
        <begin position="12"/>
        <end position="133"/>
    </location>
</feature>
<evidence type="ECO:0000313" key="2">
    <source>
        <dbReference type="EMBL" id="KAK2703830.1"/>
    </source>
</evidence>
<dbReference type="Pfam" id="PF13949">
    <property type="entry name" value="ALIX_LYPXL_bnd"/>
    <property type="match status" value="1"/>
</dbReference>
<reference evidence="2" key="1">
    <citation type="submission" date="2023-07" db="EMBL/GenBank/DDBJ databases">
        <title>Chromosome-level genome assembly of Artemia franciscana.</title>
        <authorList>
            <person name="Jo E."/>
        </authorList>
    </citation>
    <scope>NUCLEOTIDE SEQUENCE</scope>
    <source>
        <tissue evidence="2">Whole body</tissue>
    </source>
</reference>
<dbReference type="Proteomes" id="UP001187531">
    <property type="component" value="Unassembled WGS sequence"/>
</dbReference>
<comment type="caution">
    <text evidence="2">The sequence shown here is derived from an EMBL/GenBank/DDBJ whole genome shotgun (WGS) entry which is preliminary data.</text>
</comment>
<dbReference type="InterPro" id="IPR025304">
    <property type="entry name" value="ALIX_V_dom"/>
</dbReference>
<protein>
    <recommendedName>
        <fullName evidence="1">ALIX V-shaped domain-containing protein</fullName>
    </recommendedName>
</protein>
<proteinExistence type="predicted"/>
<keyword evidence="3" id="KW-1185">Reference proteome</keyword>
<evidence type="ECO:0000259" key="1">
    <source>
        <dbReference type="Pfam" id="PF13949"/>
    </source>
</evidence>
<dbReference type="AlphaFoldDB" id="A0AA88L165"/>
<evidence type="ECO:0000313" key="3">
    <source>
        <dbReference type="Proteomes" id="UP001187531"/>
    </source>
</evidence>
<gene>
    <name evidence="2" type="ORF">QYM36_017770</name>
</gene>
<dbReference type="EMBL" id="JAVRJZ010000067">
    <property type="protein sequence ID" value="KAK2703830.1"/>
    <property type="molecule type" value="Genomic_DNA"/>
</dbReference>
<accession>A0AA88L165</accession>
<sequence length="135" mass="15429">MCGTYLFILFLYREKITHNRYVDRRVKSKYESAKDGIELLSLPEEQLAKRLPTESSSLSPAAFQELMSVVREVQREREVLEKEFVSKTVDVKAVFTADEGNIDGILDLVYSKILDQAYGPLQARALENLAKQAKQ</sequence>
<name>A0AA88L165_ARTSF</name>
<organism evidence="2 3">
    <name type="scientific">Artemia franciscana</name>
    <name type="common">Brine shrimp</name>
    <name type="synonym">Artemia sanfranciscana</name>
    <dbReference type="NCBI Taxonomy" id="6661"/>
    <lineage>
        <taxon>Eukaryota</taxon>
        <taxon>Metazoa</taxon>
        <taxon>Ecdysozoa</taxon>
        <taxon>Arthropoda</taxon>
        <taxon>Crustacea</taxon>
        <taxon>Branchiopoda</taxon>
        <taxon>Anostraca</taxon>
        <taxon>Artemiidae</taxon>
        <taxon>Artemia</taxon>
    </lineage>
</organism>